<accession>A0A1H6DYF0</accession>
<dbReference type="Proteomes" id="UP000199690">
    <property type="component" value="Unassembled WGS sequence"/>
</dbReference>
<evidence type="ECO:0000313" key="5">
    <source>
        <dbReference type="Proteomes" id="UP000236729"/>
    </source>
</evidence>
<evidence type="ECO:0000313" key="2">
    <source>
        <dbReference type="EMBL" id="SEG90390.1"/>
    </source>
</evidence>
<sequence length="540" mass="57835">MLEHNEVEDLLIKAARSGELVDISNEPDRDVRAVVIRSLLRDEGAEKPDPRGVRLRGARIIGGLDLTDVRTSVPLVLTSCEHEAPIVLERAHLPYLDISDSTFPEFLGDCFICDNDVVMAEVRCRRIRLINSKITGMLNVSGAVLTATDEPALHADRMAVNHLAAIGLRASSDSELGTLRLLDATIPGQLDLHAAAIDATRGPALAADWIKVNSGLLIGDGFRATSNSALGAIRLPGATITGQLLLTGATITASEGPALFADRLTVHGSVHLSTGFRASSTSEEATLRLPGATITGQFRLREAEVTNAAAAHLVLDLASAQVQGDLVLSLQTISGEDNHPFQMQVNGFAYPFIPREAGCQEWLRLLAEHTPEYAAQPYQQLAAVYRAAGHDREVRRILIAQQVDHRRRGHLGNRIQKLLHRANGAFIGYGHRPWRALAFLALVGLVAVAVATSASLLGFAVHPVKSPGEAPTACSSAEAIGLALDTSIPVLKLGGEKKCEIAATGWGQAFYLANYLLQMLGWAFATLFVAGYTGLVRKNS</sequence>
<keyword evidence="1" id="KW-1133">Transmembrane helix</keyword>
<keyword evidence="1" id="KW-0472">Membrane</keyword>
<dbReference type="EMBL" id="FOME01000007">
    <property type="protein sequence ID" value="SFD91082.1"/>
    <property type="molecule type" value="Genomic_DNA"/>
</dbReference>
<keyword evidence="1" id="KW-0812">Transmembrane</keyword>
<accession>A0A1I1W7K8</accession>
<dbReference type="Proteomes" id="UP000236729">
    <property type="component" value="Unassembled WGS sequence"/>
</dbReference>
<dbReference type="AlphaFoldDB" id="A0A1H6DYF0"/>
<dbReference type="EMBL" id="FNVB01000008">
    <property type="protein sequence ID" value="SEG90390.1"/>
    <property type="molecule type" value="Genomic_DNA"/>
</dbReference>
<evidence type="ECO:0008006" key="6">
    <source>
        <dbReference type="Google" id="ProtNLM"/>
    </source>
</evidence>
<feature type="transmembrane region" description="Helical" evidence="1">
    <location>
        <begin position="436"/>
        <end position="461"/>
    </location>
</feature>
<reference evidence="2" key="1">
    <citation type="submission" date="2016-10" db="EMBL/GenBank/DDBJ databases">
        <authorList>
            <person name="de Groot N.N."/>
        </authorList>
    </citation>
    <scope>NUCLEOTIDE SEQUENCE [LARGE SCALE GENOMIC DNA]</scope>
    <source>
        <strain evidence="2">ATCC 20501</strain>
    </source>
</reference>
<feature type="transmembrane region" description="Helical" evidence="1">
    <location>
        <begin position="515"/>
        <end position="535"/>
    </location>
</feature>
<name>A0A1H6DYF0_9PSEU</name>
<reference evidence="4 5" key="2">
    <citation type="submission" date="2016-10" db="EMBL/GenBank/DDBJ databases">
        <authorList>
            <person name="Varghese N."/>
            <person name="Submissions S."/>
        </authorList>
    </citation>
    <scope>NUCLEOTIDE SEQUENCE [LARGE SCALE GENOMIC DNA]</scope>
    <source>
        <strain evidence="5">ATCC 20501</strain>
        <strain evidence="3 4">CGMCC 4.3529</strain>
    </source>
</reference>
<evidence type="ECO:0000256" key="1">
    <source>
        <dbReference type="SAM" id="Phobius"/>
    </source>
</evidence>
<organism evidence="2 5">
    <name type="scientific">Saccharopolyspora kobensis</name>
    <dbReference type="NCBI Taxonomy" id="146035"/>
    <lineage>
        <taxon>Bacteria</taxon>
        <taxon>Bacillati</taxon>
        <taxon>Actinomycetota</taxon>
        <taxon>Actinomycetes</taxon>
        <taxon>Pseudonocardiales</taxon>
        <taxon>Pseudonocardiaceae</taxon>
        <taxon>Saccharopolyspora</taxon>
    </lineage>
</organism>
<keyword evidence="4" id="KW-1185">Reference proteome</keyword>
<protein>
    <recommendedName>
        <fullName evidence="6">Membrane-associated oxidoreductase</fullName>
    </recommendedName>
</protein>
<proteinExistence type="predicted"/>
<evidence type="ECO:0000313" key="4">
    <source>
        <dbReference type="Proteomes" id="UP000199690"/>
    </source>
</evidence>
<gene>
    <name evidence="2" type="ORF">SAMN02982929_05221</name>
    <name evidence="3" type="ORF">SAMN05216506_107195</name>
</gene>
<evidence type="ECO:0000313" key="3">
    <source>
        <dbReference type="EMBL" id="SFD91082.1"/>
    </source>
</evidence>